<proteinExistence type="predicted"/>
<name>A0A5K1JCZ2_9ACTN</name>
<sequence>MGKRDLSLSSRIENTREQRASLKPLHFTLQEIKNRFDLDISVVDKNIESADRLIDGGQCAEGETVLRAQIAFSEGIMDFYIHELSKYCLHQMFTGNWDKTPKYDSLKIPMSKVERALLLSPKDDWFFEHVNKEYSTCVFLGCEPMKEQLNLIGVPFNETIKIAFPDMEPRTAKELINRQFARRNRIVHQNDRNHATAEQESISSSFAREYVDNIKRLVLAMHSVALKNDQAVDL</sequence>
<evidence type="ECO:0000313" key="1">
    <source>
        <dbReference type="EMBL" id="VWM02117.1"/>
    </source>
</evidence>
<evidence type="ECO:0000313" key="2">
    <source>
        <dbReference type="Proteomes" id="UP000330807"/>
    </source>
</evidence>
<reference evidence="1 2" key="1">
    <citation type="submission" date="2019-10" db="EMBL/GenBank/DDBJ databases">
        <authorList>
            <person name="Wolf R A."/>
        </authorList>
    </citation>
    <scope>NUCLEOTIDE SEQUENCE [LARGE SCALE GENOMIC DNA]</scope>
    <source>
        <strain evidence="1">Collinsella_aerofaciens_AK_138A</strain>
    </source>
</reference>
<dbReference type="RefSeq" id="WP_156064166.1">
    <property type="nucleotide sequence ID" value="NZ_CABWIH010000055.1"/>
</dbReference>
<dbReference type="Proteomes" id="UP000330807">
    <property type="component" value="Unassembled WGS sequence"/>
</dbReference>
<evidence type="ECO:0008006" key="3">
    <source>
        <dbReference type="Google" id="ProtNLM"/>
    </source>
</evidence>
<gene>
    <name evidence="1" type="ORF">LMKDKBCB_02261</name>
</gene>
<organism evidence="1 2">
    <name type="scientific">Collinsella aerofaciens</name>
    <dbReference type="NCBI Taxonomy" id="74426"/>
    <lineage>
        <taxon>Bacteria</taxon>
        <taxon>Bacillati</taxon>
        <taxon>Actinomycetota</taxon>
        <taxon>Coriobacteriia</taxon>
        <taxon>Coriobacteriales</taxon>
        <taxon>Coriobacteriaceae</taxon>
        <taxon>Collinsella</taxon>
    </lineage>
</organism>
<dbReference type="AlphaFoldDB" id="A0A5K1JCZ2"/>
<dbReference type="EMBL" id="CABWIH010000055">
    <property type="protein sequence ID" value="VWM02117.1"/>
    <property type="molecule type" value="Genomic_DNA"/>
</dbReference>
<protein>
    <recommendedName>
        <fullName evidence="3">RiboL-PSP-HEPN domain-containing protein</fullName>
    </recommendedName>
</protein>
<accession>A0A5K1JCZ2</accession>